<protein>
    <recommendedName>
        <fullName evidence="5">Tetratricopeptide repeat protein</fullName>
    </recommendedName>
</protein>
<evidence type="ECO:0000256" key="1">
    <source>
        <dbReference type="PROSITE-ProRule" id="PRU00339"/>
    </source>
</evidence>
<sequence length="818" mass="88375">MVSRYRRRKADIEKPTFRFRRAAPVAAADASGGDGDTPRTGPLGPRVVVGLDALSRWITAGALLLLPLVALGLTVAGVLSGLSTEKLQIDKVDLPERLVQAGMSSERVELAVQAALERLVQQEAIGSPEGSGRAPDVLKLRDPVSLLHRQGTEVVIAGQFISPRRAAFQVQRFLGIGRLQAMVTLRVAEARDGLDLHVHYRPTQGEDRFWRMSVSEGFGLLDERGAPLQQLAMEVLLHFHPFRAIELLMARDWHRCRCVSPATVERIQQHFDGLGDFELFQLVQYIEAFRLPDAAALPQFDPSEQGDLARLVLRARLRLPEAPWREAASTRQARFSVQSTGTDCLAMADKLQRLAGTRRDQALYGTRGLVHVAECIASAQDLAALRQLHARGGPRGIDGSAWRDELPYLVTAQLLVRPGQADPAQQRFREAAKALITDETVRAALADLEAWGMETTAMGSVSGASAADTTSLQAGFERLQMRQAELQLGPTCRLATDEPWSFADARCRLAPDAQVDPVVPDDLTTLFVAPESALVKCTVSLVARPGQALAPVCLAGAHWKLGRVDVAWGWFQQAMAAQAAARQDEFGLLDAPVARETLFGGAAWAGLHLGADGRTVADLLRLAGPGSDEGSASARLWAMGVTCRAAAASSVTPGFVDRPAVPRAELDPLADRVPWIVAERGRRALARGDHAGAREAAASLLVASRKEPASFAHPDPVDPRAFEGHLLMGLALLGQGHRERAHESFGKAVALRPYSVEANVLRSTAFDMPPHPGHRHPCVPAGERYAGSQALQDFHAHEAIVVPVPGRSGVQALQRRPP</sequence>
<gene>
    <name evidence="3" type="ORF">EV676_107175</name>
</gene>
<dbReference type="Gene3D" id="1.25.40.10">
    <property type="entry name" value="Tetratricopeptide repeat domain"/>
    <property type="match status" value="1"/>
</dbReference>
<proteinExistence type="predicted"/>
<dbReference type="EMBL" id="SLXF01000007">
    <property type="protein sequence ID" value="TCP06304.1"/>
    <property type="molecule type" value="Genomic_DNA"/>
</dbReference>
<evidence type="ECO:0008006" key="5">
    <source>
        <dbReference type="Google" id="ProtNLM"/>
    </source>
</evidence>
<feature type="transmembrane region" description="Helical" evidence="2">
    <location>
        <begin position="62"/>
        <end position="82"/>
    </location>
</feature>
<keyword evidence="2" id="KW-0472">Membrane</keyword>
<evidence type="ECO:0000313" key="3">
    <source>
        <dbReference type="EMBL" id="TCP06304.1"/>
    </source>
</evidence>
<dbReference type="InterPro" id="IPR011990">
    <property type="entry name" value="TPR-like_helical_dom_sf"/>
</dbReference>
<name>A0AA46DCP0_9BURK</name>
<reference evidence="3 4" key="1">
    <citation type="submission" date="2019-03" db="EMBL/GenBank/DDBJ databases">
        <title>Genomic Encyclopedia of Type Strains, Phase IV (KMG-IV): sequencing the most valuable type-strain genomes for metagenomic binning, comparative biology and taxonomic classification.</title>
        <authorList>
            <person name="Goeker M."/>
        </authorList>
    </citation>
    <scope>NUCLEOTIDE SEQUENCE [LARGE SCALE GENOMIC DNA]</scope>
    <source>
        <strain evidence="3 4">DSM 15264</strain>
    </source>
</reference>
<keyword evidence="2" id="KW-1133">Transmembrane helix</keyword>
<evidence type="ECO:0000256" key="2">
    <source>
        <dbReference type="SAM" id="Phobius"/>
    </source>
</evidence>
<keyword evidence="2" id="KW-0812">Transmembrane</keyword>
<dbReference type="SUPFAM" id="SSF48452">
    <property type="entry name" value="TPR-like"/>
    <property type="match status" value="1"/>
</dbReference>
<dbReference type="AlphaFoldDB" id="A0AA46DCP0"/>
<dbReference type="InterPro" id="IPR019734">
    <property type="entry name" value="TPR_rpt"/>
</dbReference>
<dbReference type="PROSITE" id="PS50005">
    <property type="entry name" value="TPR"/>
    <property type="match status" value="1"/>
</dbReference>
<keyword evidence="1" id="KW-0802">TPR repeat</keyword>
<accession>A0AA46DCP0</accession>
<organism evidence="3 4">
    <name type="scientific">Caldimonas thermodepolymerans</name>
    <dbReference type="NCBI Taxonomy" id="215580"/>
    <lineage>
        <taxon>Bacteria</taxon>
        <taxon>Pseudomonadati</taxon>
        <taxon>Pseudomonadota</taxon>
        <taxon>Betaproteobacteria</taxon>
        <taxon>Burkholderiales</taxon>
        <taxon>Sphaerotilaceae</taxon>
        <taxon>Caldimonas</taxon>
    </lineage>
</organism>
<feature type="repeat" description="TPR" evidence="1">
    <location>
        <begin position="722"/>
        <end position="755"/>
    </location>
</feature>
<dbReference type="Proteomes" id="UP000294772">
    <property type="component" value="Unassembled WGS sequence"/>
</dbReference>
<evidence type="ECO:0000313" key="4">
    <source>
        <dbReference type="Proteomes" id="UP000294772"/>
    </source>
</evidence>
<comment type="caution">
    <text evidence="3">The sequence shown here is derived from an EMBL/GenBank/DDBJ whole genome shotgun (WGS) entry which is preliminary data.</text>
</comment>